<dbReference type="AlphaFoldDB" id="A0A9N9GS85"/>
<evidence type="ECO:0000256" key="1">
    <source>
        <dbReference type="SAM" id="MobiDB-lite"/>
    </source>
</evidence>
<dbReference type="Proteomes" id="UP000789572">
    <property type="component" value="Unassembled WGS sequence"/>
</dbReference>
<comment type="caution">
    <text evidence="2">The sequence shown here is derived from an EMBL/GenBank/DDBJ whole genome shotgun (WGS) entry which is preliminary data.</text>
</comment>
<proteinExistence type="predicted"/>
<feature type="non-terminal residue" evidence="2">
    <location>
        <position position="305"/>
    </location>
</feature>
<accession>A0A9N9GS85</accession>
<feature type="compositionally biased region" description="Basic and acidic residues" evidence="1">
    <location>
        <begin position="1"/>
        <end position="10"/>
    </location>
</feature>
<organism evidence="2 3">
    <name type="scientific">Paraglomus occultum</name>
    <dbReference type="NCBI Taxonomy" id="144539"/>
    <lineage>
        <taxon>Eukaryota</taxon>
        <taxon>Fungi</taxon>
        <taxon>Fungi incertae sedis</taxon>
        <taxon>Mucoromycota</taxon>
        <taxon>Glomeromycotina</taxon>
        <taxon>Glomeromycetes</taxon>
        <taxon>Paraglomerales</taxon>
        <taxon>Paraglomeraceae</taxon>
        <taxon>Paraglomus</taxon>
    </lineage>
</organism>
<evidence type="ECO:0000313" key="2">
    <source>
        <dbReference type="EMBL" id="CAG8621802.1"/>
    </source>
</evidence>
<dbReference type="EMBL" id="CAJVPJ010002457">
    <property type="protein sequence ID" value="CAG8621802.1"/>
    <property type="molecule type" value="Genomic_DNA"/>
</dbReference>
<gene>
    <name evidence="2" type="ORF">POCULU_LOCUS8457</name>
</gene>
<feature type="region of interest" description="Disordered" evidence="1">
    <location>
        <begin position="1"/>
        <end position="24"/>
    </location>
</feature>
<name>A0A9N9GS85_9GLOM</name>
<sequence>EREISDRESLSEETIGPESLASNQSTQIYFTQAMARMRKGIFLDPEKVVLKTPEQRKTSVERYLNYKDRKETQELIDELEKELEIISRIENSLSKHSGQEKELIAQTKQTENTQTQERFSIKNFLLENSYLVQFKEKEASGKSLSKAEKAKQERIYDLRDKVFSNIKKELVKYITKQQLKIKRTTFEPQPNKKAMYRIDRNNFFVKPKNSTVYTPKEVSIEVESEEVEVVETSTQQIPETEGTGEISENVSDNREIAETGRSISEEEISYLNYLESQIDTLKISAIENENTRNRLTNLLRVNEQD</sequence>
<reference evidence="2" key="1">
    <citation type="submission" date="2021-06" db="EMBL/GenBank/DDBJ databases">
        <authorList>
            <person name="Kallberg Y."/>
            <person name="Tangrot J."/>
            <person name="Rosling A."/>
        </authorList>
    </citation>
    <scope>NUCLEOTIDE SEQUENCE</scope>
    <source>
        <strain evidence="2">IA702</strain>
    </source>
</reference>
<protein>
    <submittedName>
        <fullName evidence="2">8630_t:CDS:1</fullName>
    </submittedName>
</protein>
<evidence type="ECO:0000313" key="3">
    <source>
        <dbReference type="Proteomes" id="UP000789572"/>
    </source>
</evidence>
<keyword evidence="3" id="KW-1185">Reference proteome</keyword>